<evidence type="ECO:0000259" key="9">
    <source>
        <dbReference type="PROSITE" id="PS50235"/>
    </source>
</evidence>
<evidence type="ECO:0000256" key="4">
    <source>
        <dbReference type="ARBA" id="ARBA00022786"/>
    </source>
</evidence>
<keyword evidence="6 7" id="KW-0788">Thiol protease</keyword>
<sequence>MMFQEALQKLLHPPPLATMVLAMSIMFLLPQKYKHRILSILEHVIALDLMTIMDELPSPAHVLSIILYYKSWFIDPMAKILLGWEPEDGLESRSIGLGGGVRGNSSAMPEHRNAARTDLPDRAKITSRVQLHQLQNKSNNLNPAGISLALDGAKHTDASSFHHVHGLVNTGNSCFLNSVLQALSALSILPSYLEALLDRSDELQVDEDAVQVTEALLDTIESLQQPLASHKAFRPRAIVSALEASRSKESKESGYYSSIMNREQQDAQELFQIISSALTTEETTLQKLNATRPLLNLDFLKKLASLGQDKHLHQVRKMNSNPMIGMLASRLSCMQCGYTEAVRHFTFDNLSLSLPSNHTCTIEDCLQLYISLESLHDVVCRKCSLLATLMRIGNELKRLDGHQVVSGSIARRRRHEDFDSSMSEDDSDSYTSDSDARSFEERSDEDDDEDMASSGLSLKNQTSNEKAALKSKLMQQQNAVEAAIKSDVEEPLPDIKLSKVVSRHCTKQVMMAKPPPVLCLHFIRSQYSTYGTVSKNGCHVNFPEYLDLAPFCTSGVLLTQPNLPMSISEQDMERMNVDQSKIFSKNLSSGPGQQQKQKQQQAPHPQKRILYKLQSIVVHYGGHSYGHFIAYRRKPESMLSKIGNVGLGLDSMEASRAGSLYGGNGRAEDWFRISDETVESVTLDHVLRSNPYMCLYEKVESAECKEPKEPSTAPPSLSLQAVELGLRKLLGRKLEAQEGDDGGKGNQSPGMQDDVLRGLGRVDLTAINEKEYVELFKEQPKAMAALSRTGHLEHDEDMSDMESLQSQDEDRAWRSFVSSPNSTTPPSPNTGSSDSSASSSSLTSPIMKQRSNRKQKYHPRQPHTLSLNDLRIQSGSIPNTDLSLGDGSDSSAPPSPNIPEPYSISFSTQFTKTSSVVSPSSKTGDVSSTETSSPLSALSSAAAAAAAAAAISTSASASLSKPSRRRK</sequence>
<gene>
    <name evidence="10" type="ORF">BG011_010149</name>
</gene>
<comment type="catalytic activity">
    <reaction evidence="1 7">
        <text>Thiol-dependent hydrolysis of ester, thioester, amide, peptide and isopeptide bonds formed by the C-terminal Gly of ubiquitin (a 76-residue protein attached to proteins as an intracellular targeting signal).</text>
        <dbReference type="EC" id="3.4.19.12"/>
    </reaction>
</comment>
<feature type="compositionally biased region" description="Basic residues" evidence="8">
    <location>
        <begin position="850"/>
        <end position="861"/>
    </location>
</feature>
<dbReference type="SUPFAM" id="SSF54001">
    <property type="entry name" value="Cysteine proteinases"/>
    <property type="match status" value="1"/>
</dbReference>
<reference evidence="10" key="1">
    <citation type="journal article" date="2020" name="Fungal Divers.">
        <title>Resolving the Mortierellaceae phylogeny through synthesis of multi-gene phylogenetics and phylogenomics.</title>
        <authorList>
            <person name="Vandepol N."/>
            <person name="Liber J."/>
            <person name="Desiro A."/>
            <person name="Na H."/>
            <person name="Kennedy M."/>
            <person name="Barry K."/>
            <person name="Grigoriev I.V."/>
            <person name="Miller A.N."/>
            <person name="O'Donnell K."/>
            <person name="Stajich J.E."/>
            <person name="Bonito G."/>
        </authorList>
    </citation>
    <scope>NUCLEOTIDE SEQUENCE</scope>
    <source>
        <strain evidence="10">KOD948</strain>
    </source>
</reference>
<evidence type="ECO:0000256" key="8">
    <source>
        <dbReference type="SAM" id="MobiDB-lite"/>
    </source>
</evidence>
<evidence type="ECO:0000256" key="1">
    <source>
        <dbReference type="ARBA" id="ARBA00000707"/>
    </source>
</evidence>
<dbReference type="GO" id="GO:0006508">
    <property type="term" value="P:proteolysis"/>
    <property type="evidence" value="ECO:0007669"/>
    <property type="project" value="UniProtKB-KW"/>
</dbReference>
<evidence type="ECO:0000313" key="11">
    <source>
        <dbReference type="Proteomes" id="UP000726737"/>
    </source>
</evidence>
<dbReference type="EMBL" id="JAAAJA010000097">
    <property type="protein sequence ID" value="KAG0262432.1"/>
    <property type="molecule type" value="Genomic_DNA"/>
</dbReference>
<keyword evidence="4 7" id="KW-0833">Ubl conjugation pathway</keyword>
<dbReference type="OrthoDB" id="2020758at2759"/>
<proteinExistence type="inferred from homology"/>
<dbReference type="GO" id="GO:0016579">
    <property type="term" value="P:protein deubiquitination"/>
    <property type="evidence" value="ECO:0007669"/>
    <property type="project" value="InterPro"/>
</dbReference>
<accession>A0A9P6QBT3</accession>
<comment type="similarity">
    <text evidence="2 7">Belongs to the peptidase C19 family.</text>
</comment>
<dbReference type="AlphaFoldDB" id="A0A9P6QBT3"/>
<evidence type="ECO:0000313" key="10">
    <source>
        <dbReference type="EMBL" id="KAG0262432.1"/>
    </source>
</evidence>
<dbReference type="PANTHER" id="PTHR24006">
    <property type="entry name" value="UBIQUITIN CARBOXYL-TERMINAL HYDROLASE"/>
    <property type="match status" value="1"/>
</dbReference>
<feature type="compositionally biased region" description="Polar residues" evidence="8">
    <location>
        <begin position="863"/>
        <end position="880"/>
    </location>
</feature>
<dbReference type="InterPro" id="IPR038765">
    <property type="entry name" value="Papain-like_cys_pep_sf"/>
</dbReference>
<dbReference type="InterPro" id="IPR001394">
    <property type="entry name" value="Peptidase_C19_UCH"/>
</dbReference>
<feature type="domain" description="USP" evidence="9">
    <location>
        <begin position="165"/>
        <end position="699"/>
    </location>
</feature>
<evidence type="ECO:0000256" key="7">
    <source>
        <dbReference type="RuleBase" id="RU366025"/>
    </source>
</evidence>
<dbReference type="GO" id="GO:0004843">
    <property type="term" value="F:cysteine-type deubiquitinase activity"/>
    <property type="evidence" value="ECO:0007669"/>
    <property type="project" value="UniProtKB-UniRule"/>
</dbReference>
<feature type="compositionally biased region" description="Low complexity" evidence="8">
    <location>
        <begin position="881"/>
        <end position="892"/>
    </location>
</feature>
<dbReference type="CDD" id="cd02662">
    <property type="entry name" value="Peptidase_C19F"/>
    <property type="match status" value="1"/>
</dbReference>
<feature type="region of interest" description="Disordered" evidence="8">
    <location>
        <begin position="791"/>
        <end position="939"/>
    </location>
</feature>
<name>A0A9P6QBT3_9FUNG</name>
<dbReference type="Proteomes" id="UP000726737">
    <property type="component" value="Unassembled WGS sequence"/>
</dbReference>
<feature type="compositionally biased region" description="Acidic residues" evidence="8">
    <location>
        <begin position="442"/>
        <end position="451"/>
    </location>
</feature>
<evidence type="ECO:0000256" key="6">
    <source>
        <dbReference type="ARBA" id="ARBA00022807"/>
    </source>
</evidence>
<dbReference type="EC" id="3.4.19.12" evidence="7"/>
<keyword evidence="3 7" id="KW-0645">Protease</keyword>
<dbReference type="Pfam" id="PF00443">
    <property type="entry name" value="UCH"/>
    <property type="match status" value="1"/>
</dbReference>
<dbReference type="PROSITE" id="PS00973">
    <property type="entry name" value="USP_2"/>
    <property type="match status" value="1"/>
</dbReference>
<keyword evidence="11" id="KW-1185">Reference proteome</keyword>
<dbReference type="Gene3D" id="3.90.70.10">
    <property type="entry name" value="Cysteine proteinases"/>
    <property type="match status" value="2"/>
</dbReference>
<keyword evidence="5 7" id="KW-0378">Hydrolase</keyword>
<dbReference type="InterPro" id="IPR050164">
    <property type="entry name" value="Peptidase_C19"/>
</dbReference>
<dbReference type="GO" id="GO:0005634">
    <property type="term" value="C:nucleus"/>
    <property type="evidence" value="ECO:0007669"/>
    <property type="project" value="TreeGrafter"/>
</dbReference>
<feature type="compositionally biased region" description="Low complexity" evidence="8">
    <location>
        <begin position="911"/>
        <end position="939"/>
    </location>
</feature>
<comment type="caution">
    <text evidence="10">The sequence shown here is derived from an EMBL/GenBank/DDBJ whole genome shotgun (WGS) entry which is preliminary data.</text>
</comment>
<dbReference type="PANTHER" id="PTHR24006:SF888">
    <property type="entry name" value="UBIQUITIN CARBOXYL-TERMINAL HYDROLASE 30"/>
    <property type="match status" value="1"/>
</dbReference>
<feature type="compositionally biased region" description="Low complexity" evidence="8">
    <location>
        <begin position="829"/>
        <end position="845"/>
    </location>
</feature>
<organism evidence="10 11">
    <name type="scientific">Mortierella polycephala</name>
    <dbReference type="NCBI Taxonomy" id="41804"/>
    <lineage>
        <taxon>Eukaryota</taxon>
        <taxon>Fungi</taxon>
        <taxon>Fungi incertae sedis</taxon>
        <taxon>Mucoromycota</taxon>
        <taxon>Mortierellomycotina</taxon>
        <taxon>Mortierellomycetes</taxon>
        <taxon>Mortierellales</taxon>
        <taxon>Mortierellaceae</taxon>
        <taxon>Mortierella</taxon>
    </lineage>
</organism>
<feature type="region of interest" description="Disordered" evidence="8">
    <location>
        <begin position="583"/>
        <end position="605"/>
    </location>
</feature>
<evidence type="ECO:0000256" key="5">
    <source>
        <dbReference type="ARBA" id="ARBA00022801"/>
    </source>
</evidence>
<feature type="compositionally biased region" description="Polar residues" evidence="8">
    <location>
        <begin position="583"/>
        <end position="592"/>
    </location>
</feature>
<dbReference type="GO" id="GO:0005829">
    <property type="term" value="C:cytosol"/>
    <property type="evidence" value="ECO:0007669"/>
    <property type="project" value="TreeGrafter"/>
</dbReference>
<feature type="region of interest" description="Disordered" evidence="8">
    <location>
        <begin position="410"/>
        <end position="461"/>
    </location>
</feature>
<dbReference type="PROSITE" id="PS00972">
    <property type="entry name" value="USP_1"/>
    <property type="match status" value="1"/>
</dbReference>
<evidence type="ECO:0000256" key="3">
    <source>
        <dbReference type="ARBA" id="ARBA00022670"/>
    </source>
</evidence>
<dbReference type="InterPro" id="IPR028889">
    <property type="entry name" value="USP"/>
</dbReference>
<protein>
    <recommendedName>
        <fullName evidence="7">Ubiquitin carboxyl-terminal hydrolase</fullName>
        <ecNumber evidence="7">3.4.19.12</ecNumber>
    </recommendedName>
</protein>
<evidence type="ECO:0000256" key="2">
    <source>
        <dbReference type="ARBA" id="ARBA00009085"/>
    </source>
</evidence>
<dbReference type="PROSITE" id="PS50235">
    <property type="entry name" value="USP_3"/>
    <property type="match status" value="1"/>
</dbReference>
<dbReference type="InterPro" id="IPR018200">
    <property type="entry name" value="USP_CS"/>
</dbReference>